<organism evidence="2">
    <name type="scientific">Solanum chacoense</name>
    <name type="common">Chaco potato</name>
    <dbReference type="NCBI Taxonomy" id="4108"/>
    <lineage>
        <taxon>Eukaryota</taxon>
        <taxon>Viridiplantae</taxon>
        <taxon>Streptophyta</taxon>
        <taxon>Embryophyta</taxon>
        <taxon>Tracheophyta</taxon>
        <taxon>Spermatophyta</taxon>
        <taxon>Magnoliopsida</taxon>
        <taxon>eudicotyledons</taxon>
        <taxon>Gunneridae</taxon>
        <taxon>Pentapetalae</taxon>
        <taxon>asterids</taxon>
        <taxon>lamiids</taxon>
        <taxon>Solanales</taxon>
        <taxon>Solanaceae</taxon>
        <taxon>Solanoideae</taxon>
        <taxon>Solaneae</taxon>
        <taxon>Solanum</taxon>
    </lineage>
</organism>
<feature type="transmembrane region" description="Helical" evidence="1">
    <location>
        <begin position="7"/>
        <end position="24"/>
    </location>
</feature>
<proteinExistence type="predicted"/>
<sequence>MKLTLKFPKYLLLIINSITISTYFLPHQVSFLHIHIPKYINSPILAIEILISILHSFASFVASL</sequence>
<reference evidence="2" key="1">
    <citation type="submission" date="2015-12" db="EMBL/GenBank/DDBJ databases">
        <title>Gene expression during late stages of embryo sac development: a critical building block for successful pollen-pistil interactions.</title>
        <authorList>
            <person name="Liu Y."/>
            <person name="Joly V."/>
            <person name="Sabar M."/>
            <person name="Matton D.P."/>
        </authorList>
    </citation>
    <scope>NUCLEOTIDE SEQUENCE</scope>
</reference>
<keyword evidence="1" id="KW-0472">Membrane</keyword>
<evidence type="ECO:0000313" key="2">
    <source>
        <dbReference type="EMBL" id="JAP06947.1"/>
    </source>
</evidence>
<keyword evidence="1" id="KW-0812">Transmembrane</keyword>
<evidence type="ECO:0000256" key="1">
    <source>
        <dbReference type="SAM" id="Phobius"/>
    </source>
</evidence>
<feature type="transmembrane region" description="Helical" evidence="1">
    <location>
        <begin position="44"/>
        <end position="62"/>
    </location>
</feature>
<accession>A0A0V0GFW5</accession>
<keyword evidence="1" id="KW-1133">Transmembrane helix</keyword>
<dbReference type="EMBL" id="GEDG01039843">
    <property type="protein sequence ID" value="JAP06947.1"/>
    <property type="molecule type" value="Transcribed_RNA"/>
</dbReference>
<dbReference type="AlphaFoldDB" id="A0A0V0GFW5"/>
<protein>
    <submittedName>
        <fullName evidence="2">Putative ovule protein</fullName>
    </submittedName>
</protein>
<name>A0A0V0GFW5_SOLCH</name>